<sequence length="46" mass="5071">MAQLRLITGAPARKYRFDQVPGSDDRPRVGITLKPAGLLLKPVPRT</sequence>
<dbReference type="EMBL" id="JAUSZV010000005">
    <property type="protein sequence ID" value="MDQ0907734.1"/>
    <property type="molecule type" value="Genomic_DNA"/>
</dbReference>
<evidence type="ECO:0000313" key="2">
    <source>
        <dbReference type="Proteomes" id="UP001234216"/>
    </source>
</evidence>
<reference evidence="1" key="1">
    <citation type="submission" date="2023-07" db="EMBL/GenBank/DDBJ databases">
        <title>Comparative genomics of wheat-associated soil bacteria to identify genetic determinants of phenazine resistance.</title>
        <authorList>
            <person name="Mouncey N."/>
        </authorList>
    </citation>
    <scope>NUCLEOTIDE SEQUENCE</scope>
    <source>
        <strain evidence="1">V4I22</strain>
    </source>
</reference>
<comment type="caution">
    <text evidence="1">The sequence shown here is derived from an EMBL/GenBank/DDBJ whole genome shotgun (WGS) entry which is preliminary data.</text>
</comment>
<dbReference type="Proteomes" id="UP001234216">
    <property type="component" value="Unassembled WGS sequence"/>
</dbReference>
<accession>A0AAW8FD89</accession>
<name>A0AAW8FD89_9ACTN</name>
<gene>
    <name evidence="1" type="ORF">QFZ22_003719</name>
</gene>
<dbReference type="AlphaFoldDB" id="A0AAW8FD89"/>
<protein>
    <submittedName>
        <fullName evidence="1">Uncharacterized protein</fullName>
    </submittedName>
</protein>
<organism evidence="1 2">
    <name type="scientific">Streptomyces canus</name>
    <dbReference type="NCBI Taxonomy" id="58343"/>
    <lineage>
        <taxon>Bacteria</taxon>
        <taxon>Bacillati</taxon>
        <taxon>Actinomycetota</taxon>
        <taxon>Actinomycetes</taxon>
        <taxon>Kitasatosporales</taxon>
        <taxon>Streptomycetaceae</taxon>
        <taxon>Streptomyces</taxon>
        <taxon>Streptomyces aurantiacus group</taxon>
    </lineage>
</organism>
<proteinExistence type="predicted"/>
<evidence type="ECO:0000313" key="1">
    <source>
        <dbReference type="EMBL" id="MDQ0907734.1"/>
    </source>
</evidence>